<sequence length="192" mass="20690">MSQTPDLQTTQPETVSLGQLGGTEGRNPEPLHSSPRVFDRNLGPHKPHEGTTQDAFTTPASNSAARTTIRATPSTGTTPGKPNPGKRIHGLEGLHTYYHPGEFVSRNFESLAGIRAERKGQGEWSNETFQARLSFDSEPKHLLATPQRGHASRRTPAIPTGLGGRFDESAPKGMDNISFGESRTSGAPSQRP</sequence>
<name>A0A2U1KJI1_ARTAN</name>
<dbReference type="EMBL" id="PKPP01017534">
    <property type="protein sequence ID" value="PWA36881.1"/>
    <property type="molecule type" value="Genomic_DNA"/>
</dbReference>
<feature type="region of interest" description="Disordered" evidence="1">
    <location>
        <begin position="136"/>
        <end position="192"/>
    </location>
</feature>
<reference evidence="2 3" key="1">
    <citation type="journal article" date="2018" name="Mol. Plant">
        <title>The genome of Artemisia annua provides insight into the evolution of Asteraceae family and artemisinin biosynthesis.</title>
        <authorList>
            <person name="Shen Q."/>
            <person name="Zhang L."/>
            <person name="Liao Z."/>
            <person name="Wang S."/>
            <person name="Yan T."/>
            <person name="Shi P."/>
            <person name="Liu M."/>
            <person name="Fu X."/>
            <person name="Pan Q."/>
            <person name="Wang Y."/>
            <person name="Lv Z."/>
            <person name="Lu X."/>
            <person name="Zhang F."/>
            <person name="Jiang W."/>
            <person name="Ma Y."/>
            <person name="Chen M."/>
            <person name="Hao X."/>
            <person name="Li L."/>
            <person name="Tang Y."/>
            <person name="Lv G."/>
            <person name="Zhou Y."/>
            <person name="Sun X."/>
            <person name="Brodelius P.E."/>
            <person name="Rose J.K.C."/>
            <person name="Tang K."/>
        </authorList>
    </citation>
    <scope>NUCLEOTIDE SEQUENCE [LARGE SCALE GENOMIC DNA]</scope>
    <source>
        <strain evidence="3">cv. Huhao1</strain>
        <tissue evidence="2">Leaf</tissue>
    </source>
</reference>
<evidence type="ECO:0000313" key="2">
    <source>
        <dbReference type="EMBL" id="PWA36881.1"/>
    </source>
</evidence>
<dbReference type="Proteomes" id="UP000245207">
    <property type="component" value="Unassembled WGS sequence"/>
</dbReference>
<comment type="caution">
    <text evidence="2">The sequence shown here is derived from an EMBL/GenBank/DDBJ whole genome shotgun (WGS) entry which is preliminary data.</text>
</comment>
<proteinExistence type="predicted"/>
<protein>
    <submittedName>
        <fullName evidence="2">Uncharacterized protein</fullName>
    </submittedName>
</protein>
<feature type="region of interest" description="Disordered" evidence="1">
    <location>
        <begin position="1"/>
        <end position="91"/>
    </location>
</feature>
<feature type="compositionally biased region" description="Polar residues" evidence="1">
    <location>
        <begin position="179"/>
        <end position="192"/>
    </location>
</feature>
<keyword evidence="3" id="KW-1185">Reference proteome</keyword>
<dbReference type="AlphaFoldDB" id="A0A2U1KJI1"/>
<evidence type="ECO:0000313" key="3">
    <source>
        <dbReference type="Proteomes" id="UP000245207"/>
    </source>
</evidence>
<gene>
    <name evidence="2" type="ORF">CTI12_AA595620</name>
</gene>
<feature type="compositionally biased region" description="Polar residues" evidence="1">
    <location>
        <begin position="52"/>
        <end position="80"/>
    </location>
</feature>
<organism evidence="2 3">
    <name type="scientific">Artemisia annua</name>
    <name type="common">Sweet wormwood</name>
    <dbReference type="NCBI Taxonomy" id="35608"/>
    <lineage>
        <taxon>Eukaryota</taxon>
        <taxon>Viridiplantae</taxon>
        <taxon>Streptophyta</taxon>
        <taxon>Embryophyta</taxon>
        <taxon>Tracheophyta</taxon>
        <taxon>Spermatophyta</taxon>
        <taxon>Magnoliopsida</taxon>
        <taxon>eudicotyledons</taxon>
        <taxon>Gunneridae</taxon>
        <taxon>Pentapetalae</taxon>
        <taxon>asterids</taxon>
        <taxon>campanulids</taxon>
        <taxon>Asterales</taxon>
        <taxon>Asteraceae</taxon>
        <taxon>Asteroideae</taxon>
        <taxon>Anthemideae</taxon>
        <taxon>Artemisiinae</taxon>
        <taxon>Artemisia</taxon>
    </lineage>
</organism>
<accession>A0A2U1KJI1</accession>
<feature type="compositionally biased region" description="Polar residues" evidence="1">
    <location>
        <begin position="1"/>
        <end position="17"/>
    </location>
</feature>
<evidence type="ECO:0000256" key="1">
    <source>
        <dbReference type="SAM" id="MobiDB-lite"/>
    </source>
</evidence>